<dbReference type="GO" id="GO:0005524">
    <property type="term" value="F:ATP binding"/>
    <property type="evidence" value="ECO:0007669"/>
    <property type="project" value="UniProtKB-UniRule"/>
</dbReference>
<evidence type="ECO:0000256" key="2">
    <source>
        <dbReference type="ARBA" id="ARBA00006024"/>
    </source>
</evidence>
<keyword evidence="8" id="KW-1278">Translocase</keyword>
<feature type="domain" description="P-type ATPase A" evidence="12">
    <location>
        <begin position="20"/>
        <end position="115"/>
    </location>
</feature>
<dbReference type="SUPFAM" id="SSF81660">
    <property type="entry name" value="Metal cation-transporting ATPase, ATP-binding domain N"/>
    <property type="match status" value="1"/>
</dbReference>
<dbReference type="PRINTS" id="PR00119">
    <property type="entry name" value="CATATPASE"/>
</dbReference>
<dbReference type="SUPFAM" id="SSF56784">
    <property type="entry name" value="HAD-like"/>
    <property type="match status" value="1"/>
</dbReference>
<dbReference type="Pfam" id="PF00122">
    <property type="entry name" value="E1-E2_ATPase"/>
    <property type="match status" value="1"/>
</dbReference>
<feature type="non-terminal residue" evidence="13">
    <location>
        <position position="574"/>
    </location>
</feature>
<evidence type="ECO:0000313" key="13">
    <source>
        <dbReference type="EMBL" id="CAJ1371091.1"/>
    </source>
</evidence>
<dbReference type="InterPro" id="IPR036412">
    <property type="entry name" value="HAD-like_sf"/>
</dbReference>
<dbReference type="InterPro" id="IPR027256">
    <property type="entry name" value="P-typ_ATPase_IB"/>
</dbReference>
<evidence type="ECO:0000256" key="11">
    <source>
        <dbReference type="RuleBase" id="RU362081"/>
    </source>
</evidence>
<dbReference type="InterPro" id="IPR008250">
    <property type="entry name" value="ATPase_P-typ_transduc_dom_A_sf"/>
</dbReference>
<name>A0AA36HLL5_9DINO</name>
<dbReference type="Pfam" id="PF00702">
    <property type="entry name" value="Hydrolase"/>
    <property type="match status" value="1"/>
</dbReference>
<dbReference type="AlphaFoldDB" id="A0AA36HLL5"/>
<evidence type="ECO:0000256" key="7">
    <source>
        <dbReference type="ARBA" id="ARBA00022842"/>
    </source>
</evidence>
<dbReference type="PANTHER" id="PTHR43079:SF1">
    <property type="entry name" value="CADMIUM_ZINC-TRANSPORTING ATPASE HMA1, CHLOROPLASTIC-RELATED"/>
    <property type="match status" value="1"/>
</dbReference>
<dbReference type="EMBL" id="CAUJNA010000054">
    <property type="protein sequence ID" value="CAJ1371091.1"/>
    <property type="molecule type" value="Genomic_DNA"/>
</dbReference>
<evidence type="ECO:0000313" key="14">
    <source>
        <dbReference type="Proteomes" id="UP001178507"/>
    </source>
</evidence>
<evidence type="ECO:0000256" key="6">
    <source>
        <dbReference type="ARBA" id="ARBA00022840"/>
    </source>
</evidence>
<keyword evidence="7" id="KW-0460">Magnesium</keyword>
<comment type="caution">
    <text evidence="13">The sequence shown here is derived from an EMBL/GenBank/DDBJ whole genome shotgun (WGS) entry which is preliminary data.</text>
</comment>
<dbReference type="GO" id="GO:0019829">
    <property type="term" value="F:ATPase-coupled monoatomic cation transmembrane transporter activity"/>
    <property type="evidence" value="ECO:0007669"/>
    <property type="project" value="InterPro"/>
</dbReference>
<comment type="subcellular location">
    <subcellularLocation>
        <location evidence="1">Membrane</location>
        <topology evidence="1">Multi-pass membrane protein</topology>
    </subcellularLocation>
</comment>
<proteinExistence type="inferred from homology"/>
<keyword evidence="9 11" id="KW-1133">Transmembrane helix</keyword>
<feature type="transmembrane region" description="Helical" evidence="11">
    <location>
        <begin position="167"/>
        <end position="195"/>
    </location>
</feature>
<evidence type="ECO:0000256" key="1">
    <source>
        <dbReference type="ARBA" id="ARBA00004141"/>
    </source>
</evidence>
<keyword evidence="6 11" id="KW-0067">ATP-binding</keyword>
<dbReference type="GO" id="GO:0046872">
    <property type="term" value="F:metal ion binding"/>
    <property type="evidence" value="ECO:0007669"/>
    <property type="project" value="UniProtKB-KW"/>
</dbReference>
<dbReference type="InterPro" id="IPR018303">
    <property type="entry name" value="ATPase_P-typ_P_site"/>
</dbReference>
<dbReference type="GO" id="GO:0016020">
    <property type="term" value="C:membrane"/>
    <property type="evidence" value="ECO:0007669"/>
    <property type="project" value="UniProtKB-SubCell"/>
</dbReference>
<keyword evidence="14" id="KW-1185">Reference proteome</keyword>
<dbReference type="InterPro" id="IPR023214">
    <property type="entry name" value="HAD_sf"/>
</dbReference>
<accession>A0AA36HLL5</accession>
<dbReference type="Gene3D" id="3.40.1110.10">
    <property type="entry name" value="Calcium-transporting ATPase, cytoplasmic domain N"/>
    <property type="match status" value="1"/>
</dbReference>
<evidence type="ECO:0000256" key="9">
    <source>
        <dbReference type="ARBA" id="ARBA00022989"/>
    </source>
</evidence>
<sequence>SLDALGSLCPEQVRRVPGDVQSIADAEGGREVNVTELRARDRIFVRAGEVIPVDGRILDGYSQLGLSHLTGEPAPQEVSPGDAVTSGAVNIDGAMLIEVQREAGESTLQRLAKLTSGAKASRPKLVTLVDAIADRWSFAVVVSTLIIGAAPPLLWRAAIGPSMYRALVWLITASPCALILATPLVYVSGLSVAAANGVLLKGGRTLDALAVTNGVAFDKTGTLTTGTPTLQKIEEIGKAAAEGEGLEPLACAASLGQLSVHPVSRAVTSALPKDQKTFEVLDFQMVAGAGVTGSLVLDDGAREAVMGRPQFVSEKLEGSDAALAEELRARAQEVSEGSVMLALGIPEANRAWLFHLEDCMKESAPSVVAEVARRGSVYMLTGDRKANAMHVTDMLGASHFDSVHADLRPEDKLAKVQEFDTLLRERASQTSWSRRLLRSLGVSLGGLVMVGDGINDAPSLAAATAGISLEAQADGALHSNAVDGGDVLVLRRSGDPRGDSELERVAWLLTLAKKARSIVIQNLCLALTSILGASSLTLVTGMPLWLGVILHEGTTMLVGLNSLRLFSVSRRRRR</sequence>
<comment type="similarity">
    <text evidence="2 11">Belongs to the cation transport ATPase (P-type) (TC 3.A.3) family. Type IB subfamily.</text>
</comment>
<keyword evidence="4 11" id="KW-0479">Metal-binding</keyword>
<dbReference type="Gene3D" id="2.70.150.10">
    <property type="entry name" value="Calcium-transporting ATPase, cytoplasmic transduction domain A"/>
    <property type="match status" value="1"/>
</dbReference>
<evidence type="ECO:0000256" key="10">
    <source>
        <dbReference type="ARBA" id="ARBA00023136"/>
    </source>
</evidence>
<feature type="transmembrane region" description="Helical" evidence="11">
    <location>
        <begin position="518"/>
        <end position="538"/>
    </location>
</feature>
<keyword evidence="5 11" id="KW-0547">Nucleotide-binding</keyword>
<dbReference type="InterPro" id="IPR001757">
    <property type="entry name" value="P_typ_ATPase"/>
</dbReference>
<dbReference type="Proteomes" id="UP001178507">
    <property type="component" value="Unassembled WGS sequence"/>
</dbReference>
<dbReference type="NCBIfam" id="TIGR01525">
    <property type="entry name" value="ATPase-IB_hvy"/>
    <property type="match status" value="1"/>
</dbReference>
<evidence type="ECO:0000259" key="12">
    <source>
        <dbReference type="Pfam" id="PF00122"/>
    </source>
</evidence>
<dbReference type="NCBIfam" id="TIGR01494">
    <property type="entry name" value="ATPase_P-type"/>
    <property type="match status" value="1"/>
</dbReference>
<feature type="transmembrane region" description="Helical" evidence="11">
    <location>
        <begin position="544"/>
        <end position="566"/>
    </location>
</feature>
<dbReference type="PANTHER" id="PTHR43079">
    <property type="entry name" value="PROBABLE CADMIUM/ZINC-TRANSPORTING ATPASE HMA1"/>
    <property type="match status" value="1"/>
</dbReference>
<evidence type="ECO:0000256" key="8">
    <source>
        <dbReference type="ARBA" id="ARBA00022967"/>
    </source>
</evidence>
<evidence type="ECO:0000256" key="3">
    <source>
        <dbReference type="ARBA" id="ARBA00022692"/>
    </source>
</evidence>
<keyword evidence="3 11" id="KW-0812">Transmembrane</keyword>
<dbReference type="PROSITE" id="PS00154">
    <property type="entry name" value="ATPASE_E1_E2"/>
    <property type="match status" value="1"/>
</dbReference>
<gene>
    <name evidence="13" type="ORF">EVOR1521_LOCUS1499</name>
</gene>
<protein>
    <recommendedName>
        <fullName evidence="12">P-type ATPase A domain-containing protein</fullName>
    </recommendedName>
</protein>
<organism evidence="13 14">
    <name type="scientific">Effrenium voratum</name>
    <dbReference type="NCBI Taxonomy" id="2562239"/>
    <lineage>
        <taxon>Eukaryota</taxon>
        <taxon>Sar</taxon>
        <taxon>Alveolata</taxon>
        <taxon>Dinophyceae</taxon>
        <taxon>Suessiales</taxon>
        <taxon>Symbiodiniaceae</taxon>
        <taxon>Effrenium</taxon>
    </lineage>
</organism>
<evidence type="ECO:0000256" key="5">
    <source>
        <dbReference type="ARBA" id="ARBA00022741"/>
    </source>
</evidence>
<dbReference type="GO" id="GO:0016887">
    <property type="term" value="F:ATP hydrolysis activity"/>
    <property type="evidence" value="ECO:0007669"/>
    <property type="project" value="InterPro"/>
</dbReference>
<reference evidence="13" key="1">
    <citation type="submission" date="2023-08" db="EMBL/GenBank/DDBJ databases">
        <authorList>
            <person name="Chen Y."/>
            <person name="Shah S."/>
            <person name="Dougan E. K."/>
            <person name="Thang M."/>
            <person name="Chan C."/>
        </authorList>
    </citation>
    <scope>NUCLEOTIDE SEQUENCE</scope>
</reference>
<dbReference type="InterPro" id="IPR051949">
    <property type="entry name" value="Cation_Transport_ATPase"/>
</dbReference>
<dbReference type="SUPFAM" id="SSF81653">
    <property type="entry name" value="Calcium ATPase, transduction domain A"/>
    <property type="match status" value="1"/>
</dbReference>
<dbReference type="InterPro" id="IPR059000">
    <property type="entry name" value="ATPase_P-type_domA"/>
</dbReference>
<keyword evidence="10 11" id="KW-0472">Membrane</keyword>
<evidence type="ECO:0000256" key="4">
    <source>
        <dbReference type="ARBA" id="ARBA00022723"/>
    </source>
</evidence>
<dbReference type="InterPro" id="IPR023299">
    <property type="entry name" value="ATPase_P-typ_cyto_dom_N"/>
</dbReference>
<dbReference type="Gene3D" id="3.40.50.1000">
    <property type="entry name" value="HAD superfamily/HAD-like"/>
    <property type="match status" value="1"/>
</dbReference>
<feature type="transmembrane region" description="Helical" evidence="11">
    <location>
        <begin position="136"/>
        <end position="155"/>
    </location>
</feature>